<dbReference type="EMBL" id="LDAU01000170">
    <property type="protein sequence ID" value="KRX01501.1"/>
    <property type="molecule type" value="Genomic_DNA"/>
</dbReference>
<dbReference type="OMA" id="MMTSETE"/>
<evidence type="ECO:0000313" key="3">
    <source>
        <dbReference type="EMBL" id="KRX01501.1"/>
    </source>
</evidence>
<sequence>MNLSQDQLTIKLKAYLEKLENNNQVKIIKEFDPNNKNITVIDISLHAAGQEEDNIFIKNNELLEQIHRGNSLLLVKKNQDSQNQEKIQNNEQIKFNINQYENLEKEYFLTWGRRGQQKFFDLDINNNQNQQMHELLEKLQFGKIRQIYSLNQMLQYKDGQEIETIQIIRSEKANGENAQISYNKDIDQWVIGSKNVTIVCKNKVDIDKYKLKVENQGTKIQNSRYNFSYQIGVQWFYILERLAKEKIEDIKNFLGQGYTFVGEFVGNKSVQHLVEYQEANLKFFSIVKNQVDQIQCCLNPFEAQKILSSFNLDFVKNQDLGFYQNFDLLNKSLNQIFEETEKMSLEEGGEGFVLYLVNQNQVVSVCKLKTLEYRIVRKLREKLRKEVQQKKKCLGNKNFRKQNQLFSFFSEISDKKGGLCKNNSTSKPLKYFEILAYFSFIYLQNQWQNWDQISPKYVQFLEFMKLQIQLEFYEQDGQEQREKIEQIKKLINNKNLDQVFGDGLISENIKKLNKNFYNDELNYENLIAKINQNGKFDSLLNFYHQNYFREDDQQINAIVTQKLTKLVVLLPIGLPGCGKSFLKLFLKQTIESEEQNKFFYVSSDEIRAQCAKKYLNQGYSEDESFNKCKKEALLQFNKQIKQIIWEIGEKQKEKVNYLFIDKNNLPNNIENQLLSIRGEIQSNINLQVYPIIQRVDQQIYDNFFGLDFLIHCIYRVFERKGHENLQGGTQKSLEILLFFYHFFRNFGENQLEQLGCDKIFEYEFVDFSQFVGKQTNDNLLQLNQQKYDNLKNQLQNILNYGQQKGGLEHQLQIEEFLENFNNNLDIFSQQRNESQVKFLVNKLYKQIKQSLQELDQQLEETKEQQLYENQQLQQIQNKYEQNNQQFSQVPLYYAIFMGDQNQFQSQIQNELRQGLGQLKQIYKDQRLDFDTVINTFSYPKDGNHLTILFNNQFQESYKFQNCEQNLYQQIKIYGFLYVPDCIITGLCFKNDYQKFKIENWYPHVTLMNGKWQGYKSNVLLNNLFRHQRKLYDRIKDDSQGFMEKQEIKMENNKKKYQVYLKRFRQPLCFDGVTKILFK</sequence>
<proteinExistence type="predicted"/>
<dbReference type="InterPro" id="IPR057680">
    <property type="entry name" value="DUF7920"/>
</dbReference>
<keyword evidence="4" id="KW-1185">Reference proteome</keyword>
<dbReference type="Pfam" id="PF25536">
    <property type="entry name" value="DUF7920"/>
    <property type="match status" value="1"/>
</dbReference>
<dbReference type="PANTHER" id="PTHR38566">
    <property type="entry name" value="RNA_LIG_T4_1 DOMAIN-CONTAINING PROTEIN"/>
    <property type="match status" value="1"/>
</dbReference>
<keyword evidence="1" id="KW-0175">Coiled coil</keyword>
<accession>A0A0V0QGZ5</accession>
<reference evidence="3 4" key="1">
    <citation type="journal article" date="2015" name="Sci. Rep.">
        <title>Genome of the facultative scuticociliatosis pathogen Pseudocohnilembus persalinus provides insight into its virulence through horizontal gene transfer.</title>
        <authorList>
            <person name="Xiong J."/>
            <person name="Wang G."/>
            <person name="Cheng J."/>
            <person name="Tian M."/>
            <person name="Pan X."/>
            <person name="Warren A."/>
            <person name="Jiang C."/>
            <person name="Yuan D."/>
            <person name="Miao W."/>
        </authorList>
    </citation>
    <scope>NUCLEOTIDE SEQUENCE [LARGE SCALE GENOMIC DNA]</scope>
    <source>
        <strain evidence="3">36N120E</strain>
    </source>
</reference>
<dbReference type="SUPFAM" id="SSF56091">
    <property type="entry name" value="DNA ligase/mRNA capping enzyme, catalytic domain"/>
    <property type="match status" value="1"/>
</dbReference>
<dbReference type="Proteomes" id="UP000054937">
    <property type="component" value="Unassembled WGS sequence"/>
</dbReference>
<evidence type="ECO:0000256" key="1">
    <source>
        <dbReference type="SAM" id="Coils"/>
    </source>
</evidence>
<evidence type="ECO:0000259" key="2">
    <source>
        <dbReference type="Pfam" id="PF25536"/>
    </source>
</evidence>
<dbReference type="InterPro" id="IPR027417">
    <property type="entry name" value="P-loop_NTPase"/>
</dbReference>
<comment type="caution">
    <text evidence="3">The sequence shown here is derived from an EMBL/GenBank/DDBJ whole genome shotgun (WGS) entry which is preliminary data.</text>
</comment>
<gene>
    <name evidence="3" type="ORF">PPERSA_01404</name>
</gene>
<name>A0A0V0QGZ5_PSEPJ</name>
<organism evidence="3 4">
    <name type="scientific">Pseudocohnilembus persalinus</name>
    <name type="common">Ciliate</name>
    <dbReference type="NCBI Taxonomy" id="266149"/>
    <lineage>
        <taxon>Eukaryota</taxon>
        <taxon>Sar</taxon>
        <taxon>Alveolata</taxon>
        <taxon>Ciliophora</taxon>
        <taxon>Intramacronucleata</taxon>
        <taxon>Oligohymenophorea</taxon>
        <taxon>Scuticociliatia</taxon>
        <taxon>Philasterida</taxon>
        <taxon>Pseudocohnilembidae</taxon>
        <taxon>Pseudocohnilembus</taxon>
    </lineage>
</organism>
<feature type="coiled-coil region" evidence="1">
    <location>
        <begin position="840"/>
        <end position="889"/>
    </location>
</feature>
<dbReference type="OrthoDB" id="340359at2759"/>
<dbReference type="InParanoid" id="A0A0V0QGZ5"/>
<protein>
    <recommendedName>
        <fullName evidence="2">DUF7920 domain-containing protein</fullName>
    </recommendedName>
</protein>
<evidence type="ECO:0000313" key="4">
    <source>
        <dbReference type="Proteomes" id="UP000054937"/>
    </source>
</evidence>
<dbReference type="AlphaFoldDB" id="A0A0V0QGZ5"/>
<dbReference type="Gene3D" id="3.40.50.300">
    <property type="entry name" value="P-loop containing nucleotide triphosphate hydrolases"/>
    <property type="match status" value="1"/>
</dbReference>
<dbReference type="PANTHER" id="PTHR38566:SF1">
    <property type="entry name" value="CHROMOSOME UNDETERMINED SCAFFOLD_18, WHOLE GENOME SHOTGUN SEQUENCE"/>
    <property type="match status" value="1"/>
</dbReference>
<feature type="domain" description="DUF7920" evidence="2">
    <location>
        <begin position="171"/>
        <end position="374"/>
    </location>
</feature>